<gene>
    <name evidence="1" type="ORF">UX47_C0005G0057</name>
</gene>
<proteinExistence type="predicted"/>
<reference evidence="1 2" key="1">
    <citation type="journal article" date="2015" name="Nature">
        <title>rRNA introns, odd ribosomes, and small enigmatic genomes across a large radiation of phyla.</title>
        <authorList>
            <person name="Brown C.T."/>
            <person name="Hug L.A."/>
            <person name="Thomas B.C."/>
            <person name="Sharon I."/>
            <person name="Castelle C.J."/>
            <person name="Singh A."/>
            <person name="Wilkins M.J."/>
            <person name="Williams K.H."/>
            <person name="Banfield J.F."/>
        </authorList>
    </citation>
    <scope>NUCLEOTIDE SEQUENCE [LARGE SCALE GENOMIC DNA]</scope>
</reference>
<organism evidence="1 2">
    <name type="scientific">Candidatus Collierbacteria bacterium GW2011_GWA2_46_26</name>
    <dbReference type="NCBI Taxonomy" id="1618381"/>
    <lineage>
        <taxon>Bacteria</taxon>
        <taxon>Candidatus Collieribacteriota</taxon>
    </lineage>
</organism>
<evidence type="ECO:0000313" key="1">
    <source>
        <dbReference type="EMBL" id="KKU33255.1"/>
    </source>
</evidence>
<accession>A0A0G1SIW7</accession>
<dbReference type="EMBL" id="LCMI01000005">
    <property type="protein sequence ID" value="KKU33255.1"/>
    <property type="molecule type" value="Genomic_DNA"/>
</dbReference>
<name>A0A0G1SIW7_9BACT</name>
<dbReference type="AlphaFoldDB" id="A0A0G1SIW7"/>
<sequence>MLSPALISELQQILISDFGINADLKETTNIGNSLAKYFEILININKNEKPQVPTKKRNY</sequence>
<comment type="caution">
    <text evidence="1">The sequence shown here is derived from an EMBL/GenBank/DDBJ whole genome shotgun (WGS) entry which is preliminary data.</text>
</comment>
<protein>
    <submittedName>
        <fullName evidence="1">Uncharacterized protein</fullName>
    </submittedName>
</protein>
<evidence type="ECO:0000313" key="2">
    <source>
        <dbReference type="Proteomes" id="UP000034794"/>
    </source>
</evidence>
<dbReference type="Proteomes" id="UP000034794">
    <property type="component" value="Unassembled WGS sequence"/>
</dbReference>